<dbReference type="EMBL" id="BMIR01000007">
    <property type="protein sequence ID" value="GGE40198.1"/>
    <property type="molecule type" value="Genomic_DNA"/>
</dbReference>
<gene>
    <name evidence="3" type="ORF">GCM10011391_18720</name>
</gene>
<accession>A0A8J2VXP6</accession>
<evidence type="ECO:0000256" key="1">
    <source>
        <dbReference type="SAM" id="MobiDB-lite"/>
    </source>
</evidence>
<dbReference type="AlphaFoldDB" id="A0A8J2VXP6"/>
<organism evidence="3 4">
    <name type="scientific">Pullulanibacillus camelliae</name>
    <dbReference type="NCBI Taxonomy" id="1707096"/>
    <lineage>
        <taxon>Bacteria</taxon>
        <taxon>Bacillati</taxon>
        <taxon>Bacillota</taxon>
        <taxon>Bacilli</taxon>
        <taxon>Bacillales</taxon>
        <taxon>Sporolactobacillaceae</taxon>
        <taxon>Pullulanibacillus</taxon>
    </lineage>
</organism>
<dbReference type="Pfam" id="PF13701">
    <property type="entry name" value="DDE_Tnp_1_4"/>
    <property type="match status" value="1"/>
</dbReference>
<feature type="compositionally biased region" description="Basic and acidic residues" evidence="1">
    <location>
        <begin position="1"/>
        <end position="11"/>
    </location>
</feature>
<evidence type="ECO:0000259" key="2">
    <source>
        <dbReference type="Pfam" id="PF13701"/>
    </source>
</evidence>
<keyword evidence="4" id="KW-1185">Reference proteome</keyword>
<proteinExistence type="predicted"/>
<dbReference type="InterPro" id="IPR025668">
    <property type="entry name" value="Tnp_DDE_dom"/>
</dbReference>
<dbReference type="Proteomes" id="UP000628775">
    <property type="component" value="Unassembled WGS sequence"/>
</dbReference>
<protein>
    <recommendedName>
        <fullName evidence="2">Transposase DDE domain-containing protein</fullName>
    </recommendedName>
</protein>
<feature type="domain" description="Transposase DDE" evidence="2">
    <location>
        <begin position="20"/>
        <end position="84"/>
    </location>
</feature>
<name>A0A8J2VXP6_9BACL</name>
<evidence type="ECO:0000313" key="3">
    <source>
        <dbReference type="EMBL" id="GGE40198.1"/>
    </source>
</evidence>
<comment type="caution">
    <text evidence="3">The sequence shown here is derived from an EMBL/GenBank/DDBJ whole genome shotgun (WGS) entry which is preliminary data.</text>
</comment>
<sequence length="109" mass="12582">MKKESVSDKVKSPHTQPIGTEALASQPSLSRFFRRFDDQSIEGLNQANQELLDKVHQHRAPEALIFDLDSTHADTYGEQEEATYIYIPGNPTFLAWGQWLCRPRFVRFM</sequence>
<feature type="region of interest" description="Disordered" evidence="1">
    <location>
        <begin position="1"/>
        <end position="21"/>
    </location>
</feature>
<reference evidence="3" key="1">
    <citation type="journal article" date="2014" name="Int. J. Syst. Evol. Microbiol.">
        <title>Complete genome sequence of Corynebacterium casei LMG S-19264T (=DSM 44701T), isolated from a smear-ripened cheese.</title>
        <authorList>
            <consortium name="US DOE Joint Genome Institute (JGI-PGF)"/>
            <person name="Walter F."/>
            <person name="Albersmeier A."/>
            <person name="Kalinowski J."/>
            <person name="Ruckert C."/>
        </authorList>
    </citation>
    <scope>NUCLEOTIDE SEQUENCE</scope>
    <source>
        <strain evidence="3">CGMCC 1.15371</strain>
    </source>
</reference>
<reference evidence="3" key="2">
    <citation type="submission" date="2020-09" db="EMBL/GenBank/DDBJ databases">
        <authorList>
            <person name="Sun Q."/>
            <person name="Zhou Y."/>
        </authorList>
    </citation>
    <scope>NUCLEOTIDE SEQUENCE</scope>
    <source>
        <strain evidence="3">CGMCC 1.15371</strain>
    </source>
</reference>
<evidence type="ECO:0000313" key="4">
    <source>
        <dbReference type="Proteomes" id="UP000628775"/>
    </source>
</evidence>